<dbReference type="SUPFAM" id="SSF88723">
    <property type="entry name" value="PIN domain-like"/>
    <property type="match status" value="1"/>
</dbReference>
<sequence length="150" mass="17162">MTTEERLQDVKRLFLDSAPVIYAVEENLQYLPIVREIFERIENGLLIGVTSPVTLAECLVRPYRLEQINLQQQYMELFFNTENIIFEPIINSSIALDAAQIRAKYNLQLPDAFQIAVALAASCEAFLTNDVVFKRITELQVLLLEDINAI</sequence>
<dbReference type="Proteomes" id="UP000076925">
    <property type="component" value="Unassembled WGS sequence"/>
</dbReference>
<reference evidence="2 3" key="1">
    <citation type="journal article" date="2013" name="Genome Biol. Evol.">
        <title>Genomes of Stigonematalean cyanobacteria (subsection V) and the evolution of oxygenic photosynthesis from prokaryotes to plastids.</title>
        <authorList>
            <person name="Dagan T."/>
            <person name="Roettger M."/>
            <person name="Stucken K."/>
            <person name="Landan G."/>
            <person name="Koch R."/>
            <person name="Major P."/>
            <person name="Gould S.B."/>
            <person name="Goremykin V.V."/>
            <person name="Rippka R."/>
            <person name="Tandeau de Marsac N."/>
            <person name="Gugger M."/>
            <person name="Lockhart P.J."/>
            <person name="Allen J.F."/>
            <person name="Brune I."/>
            <person name="Maus I."/>
            <person name="Puhler A."/>
            <person name="Martin W.F."/>
        </authorList>
    </citation>
    <scope>NUCLEOTIDE SEQUENCE [LARGE SCALE GENOMIC DNA]</scope>
    <source>
        <strain evidence="2 3">PCC 7110</strain>
    </source>
</reference>
<evidence type="ECO:0000313" key="2">
    <source>
        <dbReference type="EMBL" id="KYC41797.1"/>
    </source>
</evidence>
<evidence type="ECO:0000259" key="1">
    <source>
        <dbReference type="Pfam" id="PF01850"/>
    </source>
</evidence>
<accession>A0A139XAR6</accession>
<name>A0A139XAR6_9CYAN</name>
<dbReference type="InterPro" id="IPR002716">
    <property type="entry name" value="PIN_dom"/>
</dbReference>
<dbReference type="Gene3D" id="3.40.50.1010">
    <property type="entry name" value="5'-nuclease"/>
    <property type="match status" value="1"/>
</dbReference>
<comment type="caution">
    <text evidence="2">The sequence shown here is derived from an EMBL/GenBank/DDBJ whole genome shotgun (WGS) entry which is preliminary data.</text>
</comment>
<proteinExistence type="predicted"/>
<keyword evidence="3" id="KW-1185">Reference proteome</keyword>
<protein>
    <submittedName>
        <fullName evidence="2">Twitching motility protein PilT</fullName>
    </submittedName>
</protein>
<dbReference type="Pfam" id="PF01850">
    <property type="entry name" value="PIN"/>
    <property type="match status" value="1"/>
</dbReference>
<dbReference type="STRING" id="128403.WA1_17380"/>
<gene>
    <name evidence="2" type="ORF">WA1_17380</name>
</gene>
<dbReference type="EMBL" id="ANNX02000020">
    <property type="protein sequence ID" value="KYC41797.1"/>
    <property type="molecule type" value="Genomic_DNA"/>
</dbReference>
<feature type="domain" description="PIN" evidence="1">
    <location>
        <begin position="14"/>
        <end position="137"/>
    </location>
</feature>
<evidence type="ECO:0000313" key="3">
    <source>
        <dbReference type="Proteomes" id="UP000076925"/>
    </source>
</evidence>
<organism evidence="2 3">
    <name type="scientific">Scytonema hofmannii PCC 7110</name>
    <dbReference type="NCBI Taxonomy" id="128403"/>
    <lineage>
        <taxon>Bacteria</taxon>
        <taxon>Bacillati</taxon>
        <taxon>Cyanobacteriota</taxon>
        <taxon>Cyanophyceae</taxon>
        <taxon>Nostocales</taxon>
        <taxon>Scytonemataceae</taxon>
        <taxon>Scytonema</taxon>
    </lineage>
</organism>
<dbReference type="AlphaFoldDB" id="A0A139XAR6"/>
<dbReference type="InterPro" id="IPR029060">
    <property type="entry name" value="PIN-like_dom_sf"/>
</dbReference>
<dbReference type="OrthoDB" id="8907463at2"/>
<dbReference type="RefSeq" id="WP_017746194.1">
    <property type="nucleotide sequence ID" value="NZ_KQ976354.1"/>
</dbReference>